<comment type="caution">
    <text evidence="1">The sequence shown here is derived from an EMBL/GenBank/DDBJ whole genome shotgun (WGS) entry which is preliminary data.</text>
</comment>
<dbReference type="Gene3D" id="3.30.420.10">
    <property type="entry name" value="Ribonuclease H-like superfamily/Ribonuclease H"/>
    <property type="match status" value="1"/>
</dbReference>
<dbReference type="STRING" id="1573173.A0A162NFQ7"/>
<organism evidence="1 2">
    <name type="scientific">Colletotrichum incanum</name>
    <name type="common">Soybean anthracnose fungus</name>
    <dbReference type="NCBI Taxonomy" id="1573173"/>
    <lineage>
        <taxon>Eukaryota</taxon>
        <taxon>Fungi</taxon>
        <taxon>Dikarya</taxon>
        <taxon>Ascomycota</taxon>
        <taxon>Pezizomycotina</taxon>
        <taxon>Sordariomycetes</taxon>
        <taxon>Hypocreomycetidae</taxon>
        <taxon>Glomerellales</taxon>
        <taxon>Glomerellaceae</taxon>
        <taxon>Colletotrichum</taxon>
        <taxon>Colletotrichum spaethianum species complex</taxon>
    </lineage>
</organism>
<keyword evidence="2" id="KW-1185">Reference proteome</keyword>
<protein>
    <recommendedName>
        <fullName evidence="3">RNase H type-1 domain-containing protein</fullName>
    </recommendedName>
</protein>
<accession>A0A162NFQ7</accession>
<dbReference type="GO" id="GO:0003676">
    <property type="term" value="F:nucleic acid binding"/>
    <property type="evidence" value="ECO:0007669"/>
    <property type="project" value="InterPro"/>
</dbReference>
<evidence type="ECO:0008006" key="3">
    <source>
        <dbReference type="Google" id="ProtNLM"/>
    </source>
</evidence>
<sequence length="277" mass="30447">MVAAYRDLPLDRLETINAFSLSPWENRVQTVVEDDGDKASAATKTGWAAKIATASSARNGVVGFGRALHLPRSHTGGGFTTTESCTVGLRTEQNPFTAELQAMATALESLSERIRHLVIYLFASSKAAVLAVSRPRQQSGQQEIRRIYEAISVLQNRGNRVSLFWLPAGVKSKLVKEAKAAAKESTQQGKTPRKKPARAFSTTLRNALQRVQETNPGIPEWVGKFSKRVDSALPGKHTRQLYDSFSWKQASILAQLRTGMARLNWYLHQIGAAASDQ</sequence>
<feature type="non-terminal residue" evidence="1">
    <location>
        <position position="277"/>
    </location>
</feature>
<dbReference type="Proteomes" id="UP000076584">
    <property type="component" value="Unassembled WGS sequence"/>
</dbReference>
<dbReference type="EMBL" id="LFIW01000561">
    <property type="protein sequence ID" value="KZL85919.1"/>
    <property type="molecule type" value="Genomic_DNA"/>
</dbReference>
<name>A0A162NFQ7_COLIC</name>
<dbReference type="InterPro" id="IPR036397">
    <property type="entry name" value="RNaseH_sf"/>
</dbReference>
<gene>
    <name evidence="1" type="ORF">CI238_13517</name>
</gene>
<dbReference type="AlphaFoldDB" id="A0A162NFQ7"/>
<evidence type="ECO:0000313" key="1">
    <source>
        <dbReference type="EMBL" id="KZL85919.1"/>
    </source>
</evidence>
<evidence type="ECO:0000313" key="2">
    <source>
        <dbReference type="Proteomes" id="UP000076584"/>
    </source>
</evidence>
<proteinExistence type="predicted"/>
<reference evidence="1 2" key="1">
    <citation type="submission" date="2015-06" db="EMBL/GenBank/DDBJ databases">
        <title>Survival trade-offs in plant roots during colonization by closely related pathogenic and mutualistic fungi.</title>
        <authorList>
            <person name="Hacquard S."/>
            <person name="Kracher B."/>
            <person name="Hiruma K."/>
            <person name="Weinman A."/>
            <person name="Muench P."/>
            <person name="Garrido Oter R."/>
            <person name="Ver Loren van Themaat E."/>
            <person name="Dallerey J.-F."/>
            <person name="Damm U."/>
            <person name="Henrissat B."/>
            <person name="Lespinet O."/>
            <person name="Thon M."/>
            <person name="Kemen E."/>
            <person name="McHardy A.C."/>
            <person name="Schulze-Lefert P."/>
            <person name="O'Connell R.J."/>
        </authorList>
    </citation>
    <scope>NUCLEOTIDE SEQUENCE [LARGE SCALE GENOMIC DNA]</scope>
    <source>
        <strain evidence="1 2">MAFF 238704</strain>
    </source>
</reference>